<evidence type="ECO:0008006" key="3">
    <source>
        <dbReference type="Google" id="ProtNLM"/>
    </source>
</evidence>
<accession>A0ABU3CPY0</accession>
<organism evidence="1 2">
    <name type="scientific">Autumnicola lenta</name>
    <dbReference type="NCBI Taxonomy" id="3075593"/>
    <lineage>
        <taxon>Bacteria</taxon>
        <taxon>Pseudomonadati</taxon>
        <taxon>Bacteroidota</taxon>
        <taxon>Flavobacteriia</taxon>
        <taxon>Flavobacteriales</taxon>
        <taxon>Flavobacteriaceae</taxon>
        <taxon>Autumnicola</taxon>
    </lineage>
</organism>
<sequence length="154" mass="17970">MKNAQIKILLFSIIVLIISCSTNKGLIKREKSVFGTVKYYVQTDLNDEGYKKRMIIKVADSVYYSFYSDGINKSTKKDKNSVYRLFYEEVPKELDAQIAYQKLSKLDSLILSSSNRILDSLKWKDFKRWNGATAFNIEVIYYHGFPKNGKFEPY</sequence>
<name>A0ABU3CPY0_9FLAO</name>
<dbReference type="RefSeq" id="WP_311496504.1">
    <property type="nucleotide sequence ID" value="NZ_JAVRHO010000044.1"/>
</dbReference>
<protein>
    <recommendedName>
        <fullName evidence="3">Lipoprotein</fullName>
    </recommendedName>
</protein>
<dbReference type="PROSITE" id="PS51257">
    <property type="entry name" value="PROKAR_LIPOPROTEIN"/>
    <property type="match status" value="1"/>
</dbReference>
<comment type="caution">
    <text evidence="1">The sequence shown here is derived from an EMBL/GenBank/DDBJ whole genome shotgun (WGS) entry which is preliminary data.</text>
</comment>
<dbReference type="Proteomes" id="UP001245285">
    <property type="component" value="Unassembled WGS sequence"/>
</dbReference>
<evidence type="ECO:0000313" key="2">
    <source>
        <dbReference type="Proteomes" id="UP001245285"/>
    </source>
</evidence>
<evidence type="ECO:0000313" key="1">
    <source>
        <dbReference type="EMBL" id="MDT0648414.1"/>
    </source>
</evidence>
<reference evidence="1 2" key="1">
    <citation type="submission" date="2023-09" db="EMBL/GenBank/DDBJ databases">
        <authorList>
            <person name="Rey-Velasco X."/>
        </authorList>
    </citation>
    <scope>NUCLEOTIDE SEQUENCE [LARGE SCALE GENOMIC DNA]</scope>
    <source>
        <strain evidence="1 2">F260</strain>
    </source>
</reference>
<dbReference type="EMBL" id="JAVRHO010000044">
    <property type="protein sequence ID" value="MDT0648414.1"/>
    <property type="molecule type" value="Genomic_DNA"/>
</dbReference>
<proteinExistence type="predicted"/>
<keyword evidence="2" id="KW-1185">Reference proteome</keyword>
<gene>
    <name evidence="1" type="ORF">RM545_17110</name>
</gene>